<feature type="region of interest" description="Disordered" evidence="2">
    <location>
        <begin position="1"/>
        <end position="28"/>
    </location>
</feature>
<feature type="coiled-coil region" evidence="1">
    <location>
        <begin position="165"/>
        <end position="192"/>
    </location>
</feature>
<dbReference type="Proteomes" id="UP000191522">
    <property type="component" value="Unassembled WGS sequence"/>
</dbReference>
<reference evidence="4" key="1">
    <citation type="journal article" date="2017" name="Nat. Microbiol.">
        <title>Global analysis of biosynthetic gene clusters reveals vast potential of secondary metabolite production in Penicillium species.</title>
        <authorList>
            <person name="Nielsen J.C."/>
            <person name="Grijseels S."/>
            <person name="Prigent S."/>
            <person name="Ji B."/>
            <person name="Dainat J."/>
            <person name="Nielsen K.F."/>
            <person name="Frisvad J.C."/>
            <person name="Workman M."/>
            <person name="Nielsen J."/>
        </authorList>
    </citation>
    <scope>NUCLEOTIDE SEQUENCE [LARGE SCALE GENOMIC DNA]</scope>
    <source>
        <strain evidence="4">IBT 11843</strain>
    </source>
</reference>
<protein>
    <submittedName>
        <fullName evidence="3">Uncharacterized protein</fullName>
    </submittedName>
</protein>
<evidence type="ECO:0000256" key="2">
    <source>
        <dbReference type="SAM" id="MobiDB-lite"/>
    </source>
</evidence>
<sequence length="328" mass="36423">MATFEPSSSIAPASVPNPEAAELSSTADGLAASAVTSWSGRLAELAQLASALPEAGHEEDEMAQSVHFHLDAIESILRDPRPALSREVAKCRPSGVARGRSAVEEMSRVSSPPPLRAPDQHCDESLVENGFAKTKMLAQLSTLLTEVNDLHIQLGNRRREASEICDLYEERCRGLQRTVAELELEVVELKSDLVEDAVELEGIQGTILGLQAWIDGLQSEQVVLRRQRYLAQHKARQKQWRGGQRNKSSDELASDAQIDDVLEGLGAWMRGLRDVQEEFQCRARARRTRREQRQKTLAQEIPRLMDKTDGDADTDAGLWSRAFPLQRV</sequence>
<accession>A0A1V6PBU8</accession>
<evidence type="ECO:0000313" key="4">
    <source>
        <dbReference type="Proteomes" id="UP000191522"/>
    </source>
</evidence>
<proteinExistence type="predicted"/>
<dbReference type="AlphaFoldDB" id="A0A1V6PBU8"/>
<keyword evidence="4" id="KW-1185">Reference proteome</keyword>
<organism evidence="3 4">
    <name type="scientific">Penicillium decumbens</name>
    <dbReference type="NCBI Taxonomy" id="69771"/>
    <lineage>
        <taxon>Eukaryota</taxon>
        <taxon>Fungi</taxon>
        <taxon>Dikarya</taxon>
        <taxon>Ascomycota</taxon>
        <taxon>Pezizomycotina</taxon>
        <taxon>Eurotiomycetes</taxon>
        <taxon>Eurotiomycetidae</taxon>
        <taxon>Eurotiales</taxon>
        <taxon>Aspergillaceae</taxon>
        <taxon>Penicillium</taxon>
    </lineage>
</organism>
<feature type="compositionally biased region" description="Polar residues" evidence="2">
    <location>
        <begin position="1"/>
        <end position="11"/>
    </location>
</feature>
<dbReference type="STRING" id="69771.A0A1V6PBU8"/>
<comment type="caution">
    <text evidence="3">The sequence shown here is derived from an EMBL/GenBank/DDBJ whole genome shotgun (WGS) entry which is preliminary data.</text>
</comment>
<evidence type="ECO:0000256" key="1">
    <source>
        <dbReference type="SAM" id="Coils"/>
    </source>
</evidence>
<dbReference type="OMA" id="HYDELSP"/>
<feature type="region of interest" description="Disordered" evidence="2">
    <location>
        <begin position="95"/>
        <end position="119"/>
    </location>
</feature>
<dbReference type="OrthoDB" id="4448936at2759"/>
<keyword evidence="1" id="KW-0175">Coiled coil</keyword>
<dbReference type="EMBL" id="MDYL01000010">
    <property type="protein sequence ID" value="OQD74464.1"/>
    <property type="molecule type" value="Genomic_DNA"/>
</dbReference>
<gene>
    <name evidence="3" type="ORF">PENDEC_c010G02409</name>
</gene>
<evidence type="ECO:0000313" key="3">
    <source>
        <dbReference type="EMBL" id="OQD74464.1"/>
    </source>
</evidence>
<name>A0A1V6PBU8_PENDC</name>